<keyword evidence="2" id="KW-1185">Reference proteome</keyword>
<dbReference type="Proteomes" id="UP000294003">
    <property type="component" value="Unassembled WGS sequence"/>
</dbReference>
<protein>
    <submittedName>
        <fullName evidence="1">Uncharacterized protein</fullName>
    </submittedName>
</protein>
<reference evidence="1 2" key="1">
    <citation type="submission" date="2018-06" db="EMBL/GenBank/DDBJ databases">
        <title>Complete Genomes of Monosporascus.</title>
        <authorList>
            <person name="Robinson A.J."/>
            <person name="Natvig D.O."/>
        </authorList>
    </citation>
    <scope>NUCLEOTIDE SEQUENCE [LARGE SCALE GENOMIC DNA]</scope>
    <source>
        <strain evidence="1 2">CBS 609.92</strain>
    </source>
</reference>
<evidence type="ECO:0000313" key="1">
    <source>
        <dbReference type="EMBL" id="RYO80793.1"/>
    </source>
</evidence>
<name>A0ABY0GZ32_9PEZI</name>
<dbReference type="PANTHER" id="PTHR38248">
    <property type="entry name" value="FUNK1 6"/>
    <property type="match status" value="1"/>
</dbReference>
<dbReference type="EMBL" id="QJNS01000277">
    <property type="protein sequence ID" value="RYO80793.1"/>
    <property type="molecule type" value="Genomic_DNA"/>
</dbReference>
<evidence type="ECO:0000313" key="2">
    <source>
        <dbReference type="Proteomes" id="UP000294003"/>
    </source>
</evidence>
<dbReference type="PANTHER" id="PTHR38248:SF2">
    <property type="entry name" value="FUNK1 11"/>
    <property type="match status" value="1"/>
</dbReference>
<proteinExistence type="predicted"/>
<comment type="caution">
    <text evidence="1">The sequence shown here is derived from an EMBL/GenBank/DDBJ whole genome shotgun (WGS) entry which is preliminary data.</text>
</comment>
<sequence length="177" mass="19608">MVDQLRSNIIKDNPIGRGLDAFRTSFSSICEGANIACSSGALEQLNQENLQNLVLTLLSTLQILPAARLLRSNSGNVLFSELPRLYTAVASDNYDLDRIKPLLKSALADDPNDVLIWDQVYTAVTESTPPLRPIASSLQQTPWLHNTSSFANSSEHRKYMDDVLKEELGPIVQGRLR</sequence>
<gene>
    <name evidence="1" type="ORF">DL762_007485</name>
</gene>
<organism evidence="1 2">
    <name type="scientific">Monosporascus cannonballus</name>
    <dbReference type="NCBI Taxonomy" id="155416"/>
    <lineage>
        <taxon>Eukaryota</taxon>
        <taxon>Fungi</taxon>
        <taxon>Dikarya</taxon>
        <taxon>Ascomycota</taxon>
        <taxon>Pezizomycotina</taxon>
        <taxon>Sordariomycetes</taxon>
        <taxon>Xylariomycetidae</taxon>
        <taxon>Xylariales</taxon>
        <taxon>Xylariales incertae sedis</taxon>
        <taxon>Monosporascus</taxon>
    </lineage>
</organism>
<accession>A0ABY0GZ32</accession>